<evidence type="ECO:0000313" key="5">
    <source>
        <dbReference type="EMBL" id="KAF3693415.1"/>
    </source>
</evidence>
<keyword evidence="2" id="KW-0812">Transmembrane</keyword>
<dbReference type="GO" id="GO:0004867">
    <property type="term" value="F:serine-type endopeptidase inhibitor activity"/>
    <property type="evidence" value="ECO:0007669"/>
    <property type="project" value="InterPro"/>
</dbReference>
<name>A0A6G1PT06_CHAAH</name>
<dbReference type="SMART" id="SM00131">
    <property type="entry name" value="KU"/>
    <property type="match status" value="2"/>
</dbReference>
<dbReference type="AlphaFoldDB" id="A0A6G1PT06"/>
<evidence type="ECO:0000256" key="3">
    <source>
        <dbReference type="SAM" id="SignalP"/>
    </source>
</evidence>
<dbReference type="Gene3D" id="4.10.410.10">
    <property type="entry name" value="Pancreatic trypsin inhibitor Kunitz domain"/>
    <property type="match status" value="2"/>
</dbReference>
<feature type="domain" description="BPTI/Kunitz inhibitor" evidence="4">
    <location>
        <begin position="179"/>
        <end position="229"/>
    </location>
</feature>
<dbReference type="PANTHER" id="PTHR10083:SF374">
    <property type="entry name" value="BPTI_KUNITZ INHIBITOR DOMAIN-CONTAINING PROTEIN"/>
    <property type="match status" value="1"/>
</dbReference>
<organism evidence="5 6">
    <name type="scientific">Channa argus</name>
    <name type="common">Northern snakehead</name>
    <name type="synonym">Ophicephalus argus</name>
    <dbReference type="NCBI Taxonomy" id="215402"/>
    <lineage>
        <taxon>Eukaryota</taxon>
        <taxon>Metazoa</taxon>
        <taxon>Chordata</taxon>
        <taxon>Craniata</taxon>
        <taxon>Vertebrata</taxon>
        <taxon>Euteleostomi</taxon>
        <taxon>Actinopterygii</taxon>
        <taxon>Neopterygii</taxon>
        <taxon>Teleostei</taxon>
        <taxon>Neoteleostei</taxon>
        <taxon>Acanthomorphata</taxon>
        <taxon>Anabantaria</taxon>
        <taxon>Anabantiformes</taxon>
        <taxon>Channoidei</taxon>
        <taxon>Channidae</taxon>
        <taxon>Channa</taxon>
    </lineage>
</organism>
<dbReference type="InterPro" id="IPR002223">
    <property type="entry name" value="Kunitz_BPTI"/>
</dbReference>
<sequence length="294" mass="33505">MTKQGLFVIWFSLLVWPGQAQVPKPEQCLISGIYSLIQLPETKDYMSCWNKCLAEPNCHMAVVTKPVSASSQCLLVNCLNQGNHSIPRDPSTEINVYSKSSMDNEQREFLRERAYQPANERLRCFDSISDSSCRSGLPRFFYNSTSYRCEHFFSGCGSNKNSFETVEGCEALCNEKFRCYRPKKYGGCSARFSKFFYNVTSRRCERFNFSGCGSNGNIFSTAEECEQLCGDGELENDDEKHHPGPRISQSAVDSAVLYFGILVFLLLMAFVVHIQRRRWSQCPRALGWSELSPY</sequence>
<reference evidence="5 6" key="1">
    <citation type="submission" date="2019-02" db="EMBL/GenBank/DDBJ databases">
        <title>Opniocepnalus argus genome.</title>
        <authorList>
            <person name="Zhou C."/>
            <person name="Xiao S."/>
        </authorList>
    </citation>
    <scope>NUCLEOTIDE SEQUENCE [LARGE SCALE GENOMIC DNA]</scope>
    <source>
        <strain evidence="5">OARG1902GOOAL</strain>
        <tissue evidence="5">Muscle</tissue>
    </source>
</reference>
<evidence type="ECO:0000256" key="1">
    <source>
        <dbReference type="ARBA" id="ARBA00023157"/>
    </source>
</evidence>
<dbReference type="Pfam" id="PF00014">
    <property type="entry name" value="Kunitz_BPTI"/>
    <property type="match status" value="2"/>
</dbReference>
<evidence type="ECO:0000256" key="2">
    <source>
        <dbReference type="SAM" id="Phobius"/>
    </source>
</evidence>
<protein>
    <submittedName>
        <fullName evidence="5">Boophilin-G2</fullName>
    </submittedName>
</protein>
<proteinExistence type="predicted"/>
<reference evidence="6" key="2">
    <citation type="submission" date="2019-02" db="EMBL/GenBank/DDBJ databases">
        <title>Opniocepnalus argus Var Kimnra genome.</title>
        <authorList>
            <person name="Zhou C."/>
            <person name="Xiao S."/>
        </authorList>
    </citation>
    <scope>NUCLEOTIDE SEQUENCE [LARGE SCALE GENOMIC DNA]</scope>
</reference>
<feature type="domain" description="BPTI/Kunitz inhibitor" evidence="4">
    <location>
        <begin position="124"/>
        <end position="173"/>
    </location>
</feature>
<dbReference type="CDD" id="cd00109">
    <property type="entry name" value="Kunitz-type"/>
    <property type="match status" value="1"/>
</dbReference>
<keyword evidence="3" id="KW-0732">Signal</keyword>
<feature type="transmembrane region" description="Helical" evidence="2">
    <location>
        <begin position="255"/>
        <end position="274"/>
    </location>
</feature>
<gene>
    <name evidence="5" type="ORF">EXN66_Car009091</name>
</gene>
<dbReference type="PROSITE" id="PS50279">
    <property type="entry name" value="BPTI_KUNITZ_2"/>
    <property type="match status" value="2"/>
</dbReference>
<dbReference type="EMBL" id="CM015719">
    <property type="protein sequence ID" value="KAF3693415.1"/>
    <property type="molecule type" value="Genomic_DNA"/>
</dbReference>
<dbReference type="PRINTS" id="PR00759">
    <property type="entry name" value="BASICPTASE"/>
</dbReference>
<feature type="signal peptide" evidence="3">
    <location>
        <begin position="1"/>
        <end position="20"/>
    </location>
</feature>
<keyword evidence="1" id="KW-1015">Disulfide bond</keyword>
<dbReference type="InterPro" id="IPR020901">
    <property type="entry name" value="Prtase_inh_Kunz-CS"/>
</dbReference>
<accession>A0A6G1PT06</accession>
<dbReference type="PROSITE" id="PS00280">
    <property type="entry name" value="BPTI_KUNITZ_1"/>
    <property type="match status" value="1"/>
</dbReference>
<feature type="chain" id="PRO_5026192711" evidence="3">
    <location>
        <begin position="21"/>
        <end position="294"/>
    </location>
</feature>
<dbReference type="SUPFAM" id="SSF57362">
    <property type="entry name" value="BPTI-like"/>
    <property type="match status" value="2"/>
</dbReference>
<dbReference type="GO" id="GO:0005615">
    <property type="term" value="C:extracellular space"/>
    <property type="evidence" value="ECO:0007669"/>
    <property type="project" value="TreeGrafter"/>
</dbReference>
<dbReference type="InterPro" id="IPR050098">
    <property type="entry name" value="TFPI/VKTCI-like"/>
</dbReference>
<evidence type="ECO:0000313" key="6">
    <source>
        <dbReference type="Proteomes" id="UP000503349"/>
    </source>
</evidence>
<dbReference type="PANTHER" id="PTHR10083">
    <property type="entry name" value="KUNITZ-TYPE PROTEASE INHIBITOR-RELATED"/>
    <property type="match status" value="1"/>
</dbReference>
<evidence type="ECO:0000259" key="4">
    <source>
        <dbReference type="PROSITE" id="PS50279"/>
    </source>
</evidence>
<keyword evidence="2" id="KW-1133">Transmembrane helix</keyword>
<dbReference type="InterPro" id="IPR036880">
    <property type="entry name" value="Kunitz_BPTI_sf"/>
</dbReference>
<keyword evidence="2" id="KW-0472">Membrane</keyword>
<keyword evidence="6" id="KW-1185">Reference proteome</keyword>
<dbReference type="Proteomes" id="UP000503349">
    <property type="component" value="Chromosome 8"/>
</dbReference>